<comment type="subcellular location">
    <subcellularLocation>
        <location evidence="1">Cell membrane</location>
        <topology evidence="1">Multi-pass membrane protein</topology>
    </subcellularLocation>
</comment>
<sequence>METVKIQKDNNEMSSIKKNLLYVYSVNLINGFAGIAFIPIALKSLGAEGYGIYSIFIILSSYIYFIEMGVAKYFTRTIAQTNIEQEQEKNVRTAVSIYIRITFILMGITPILVYVVPNFIFPTDNHNLVGVMVILAAIDYLLSIPTTIQVTYTTGKENFYKISKFNLFSGLSKNLSLILAVIFIKSVIFVILVMLLRRIVDIYYARKYLEKLPGKSWKPLYKKGEFKKIISQSIFLSAAQLTQITIISIGTYLVNKNFSIEELGIYKSTFDLATKIWFFSNSLGLVIFPRFSSLLTKEQGKDLLLPKLMVINNLSWILYNFFFLSVFYILPNLPNVLLIKNMDLFFLLLYGACLNAHTNLSYEFLQADSKLRQVIVTSLLALVLIYITFHMTIETYGLTAIGISWVVSQLIYSFVMDILAIKEIKRSKFILSLLLNVFVVLIIGVLILM</sequence>
<organism evidence="7 8">
    <name type="scientific">Viridibacillus soli</name>
    <dbReference type="NCBI Taxonomy" id="2798301"/>
    <lineage>
        <taxon>Bacteria</taxon>
        <taxon>Bacillati</taxon>
        <taxon>Bacillota</taxon>
        <taxon>Bacilli</taxon>
        <taxon>Bacillales</taxon>
        <taxon>Caryophanaceae</taxon>
        <taxon>Viridibacillus</taxon>
    </lineage>
</organism>
<comment type="caution">
    <text evidence="7">The sequence shown here is derived from an EMBL/GenBank/DDBJ whole genome shotgun (WGS) entry which is preliminary data.</text>
</comment>
<keyword evidence="8" id="KW-1185">Reference proteome</keyword>
<feature type="transmembrane region" description="Helical" evidence="6">
    <location>
        <begin position="128"/>
        <end position="154"/>
    </location>
</feature>
<feature type="transmembrane region" description="Helical" evidence="6">
    <location>
        <begin position="374"/>
        <end position="393"/>
    </location>
</feature>
<dbReference type="InterPro" id="IPR050833">
    <property type="entry name" value="Poly_Biosynth_Transport"/>
</dbReference>
<feature type="transmembrane region" description="Helical" evidence="6">
    <location>
        <begin position="276"/>
        <end position="296"/>
    </location>
</feature>
<feature type="transmembrane region" description="Helical" evidence="6">
    <location>
        <begin position="399"/>
        <end position="420"/>
    </location>
</feature>
<feature type="transmembrane region" description="Helical" evidence="6">
    <location>
        <begin position="52"/>
        <end position="74"/>
    </location>
</feature>
<feature type="transmembrane region" description="Helical" evidence="6">
    <location>
        <begin position="175"/>
        <end position="196"/>
    </location>
</feature>
<feature type="transmembrane region" description="Helical" evidence="6">
    <location>
        <begin position="429"/>
        <end position="448"/>
    </location>
</feature>
<keyword evidence="3 6" id="KW-0812">Transmembrane</keyword>
<feature type="transmembrane region" description="Helical" evidence="6">
    <location>
        <begin position="95"/>
        <end position="116"/>
    </location>
</feature>
<dbReference type="EMBL" id="JAEOAH010000050">
    <property type="protein sequence ID" value="MBK3497127.1"/>
    <property type="molecule type" value="Genomic_DNA"/>
</dbReference>
<accession>A0ABS1HDH1</accession>
<keyword evidence="5 6" id="KW-0472">Membrane</keyword>
<evidence type="ECO:0000256" key="1">
    <source>
        <dbReference type="ARBA" id="ARBA00004651"/>
    </source>
</evidence>
<evidence type="ECO:0000313" key="7">
    <source>
        <dbReference type="EMBL" id="MBK3497127.1"/>
    </source>
</evidence>
<dbReference type="Proteomes" id="UP000618943">
    <property type="component" value="Unassembled WGS sequence"/>
</dbReference>
<evidence type="ECO:0000256" key="4">
    <source>
        <dbReference type="ARBA" id="ARBA00022989"/>
    </source>
</evidence>
<dbReference type="PANTHER" id="PTHR30250">
    <property type="entry name" value="PST FAMILY PREDICTED COLANIC ACID TRANSPORTER"/>
    <property type="match status" value="1"/>
</dbReference>
<protein>
    <recommendedName>
        <fullName evidence="9">Polysaccharide biosynthesis protein</fullName>
    </recommendedName>
</protein>
<reference evidence="7 8" key="1">
    <citation type="submission" date="2020-12" db="EMBL/GenBank/DDBJ databases">
        <title>YIM B01967 draft genome.</title>
        <authorList>
            <person name="Yan X."/>
        </authorList>
    </citation>
    <scope>NUCLEOTIDE SEQUENCE [LARGE SCALE GENOMIC DNA]</scope>
    <source>
        <strain evidence="7 8">YIM B01967</strain>
    </source>
</reference>
<gene>
    <name evidence="7" type="ORF">JFL43_20285</name>
</gene>
<name>A0ABS1HDH1_9BACL</name>
<feature type="transmembrane region" description="Helical" evidence="6">
    <location>
        <begin position="21"/>
        <end position="40"/>
    </location>
</feature>
<evidence type="ECO:0000256" key="6">
    <source>
        <dbReference type="SAM" id="Phobius"/>
    </source>
</evidence>
<keyword evidence="4 6" id="KW-1133">Transmembrane helix</keyword>
<evidence type="ECO:0000313" key="8">
    <source>
        <dbReference type="Proteomes" id="UP000618943"/>
    </source>
</evidence>
<keyword evidence="2" id="KW-1003">Cell membrane</keyword>
<feature type="transmembrane region" description="Helical" evidence="6">
    <location>
        <begin position="308"/>
        <end position="330"/>
    </location>
</feature>
<dbReference type="PANTHER" id="PTHR30250:SF11">
    <property type="entry name" value="O-ANTIGEN TRANSPORTER-RELATED"/>
    <property type="match status" value="1"/>
</dbReference>
<evidence type="ECO:0000256" key="3">
    <source>
        <dbReference type="ARBA" id="ARBA00022692"/>
    </source>
</evidence>
<dbReference type="RefSeq" id="WP_200750430.1">
    <property type="nucleotide sequence ID" value="NZ_JAEOAH010000050.1"/>
</dbReference>
<evidence type="ECO:0000256" key="2">
    <source>
        <dbReference type="ARBA" id="ARBA00022475"/>
    </source>
</evidence>
<evidence type="ECO:0000256" key="5">
    <source>
        <dbReference type="ARBA" id="ARBA00023136"/>
    </source>
</evidence>
<feature type="transmembrane region" description="Helical" evidence="6">
    <location>
        <begin position="342"/>
        <end position="362"/>
    </location>
</feature>
<proteinExistence type="predicted"/>
<evidence type="ECO:0008006" key="9">
    <source>
        <dbReference type="Google" id="ProtNLM"/>
    </source>
</evidence>